<organism evidence="6 7">
    <name type="scientific">Ascobolus immersus RN42</name>
    <dbReference type="NCBI Taxonomy" id="1160509"/>
    <lineage>
        <taxon>Eukaryota</taxon>
        <taxon>Fungi</taxon>
        <taxon>Dikarya</taxon>
        <taxon>Ascomycota</taxon>
        <taxon>Pezizomycotina</taxon>
        <taxon>Pezizomycetes</taxon>
        <taxon>Pezizales</taxon>
        <taxon>Ascobolaceae</taxon>
        <taxon>Ascobolus</taxon>
    </lineage>
</organism>
<dbReference type="Pfam" id="PF17667">
    <property type="entry name" value="Pkinase_fungal"/>
    <property type="match status" value="1"/>
</dbReference>
<dbReference type="Proteomes" id="UP000275078">
    <property type="component" value="Unassembled WGS sequence"/>
</dbReference>
<evidence type="ECO:0000259" key="5">
    <source>
        <dbReference type="Pfam" id="PF17667"/>
    </source>
</evidence>
<evidence type="ECO:0000313" key="6">
    <source>
        <dbReference type="EMBL" id="RPA74187.1"/>
    </source>
</evidence>
<dbReference type="InterPro" id="IPR040976">
    <property type="entry name" value="Pkinase_fungal"/>
</dbReference>
<comment type="catalytic activity">
    <reaction evidence="2">
        <text>L-threonyl-[protein] + ATP = O-phospho-L-threonyl-[protein] + ADP + H(+)</text>
        <dbReference type="Rhea" id="RHEA:46608"/>
        <dbReference type="Rhea" id="RHEA-COMP:11060"/>
        <dbReference type="Rhea" id="RHEA-COMP:11605"/>
        <dbReference type="ChEBI" id="CHEBI:15378"/>
        <dbReference type="ChEBI" id="CHEBI:30013"/>
        <dbReference type="ChEBI" id="CHEBI:30616"/>
        <dbReference type="ChEBI" id="CHEBI:61977"/>
        <dbReference type="ChEBI" id="CHEBI:456216"/>
        <dbReference type="EC" id="2.7.11.1"/>
    </reaction>
</comment>
<dbReference type="SUPFAM" id="SSF56112">
    <property type="entry name" value="Protein kinase-like (PK-like)"/>
    <property type="match status" value="1"/>
</dbReference>
<dbReference type="GO" id="GO:0004674">
    <property type="term" value="F:protein serine/threonine kinase activity"/>
    <property type="evidence" value="ECO:0007669"/>
    <property type="project" value="UniProtKB-EC"/>
</dbReference>
<sequence length="668" mass="77549">MTILVVLAYTAAADALPHPTDTASSSKLSALLKYKRTQLENGNEQPDVWFPLVEAIQSCANDVAIWSEVYRIVSAEIHVPSSSIQSTPFKYRSSNVQRTEEHLDQVKPVVKEELRSHIRWDIQEPFQRAMDSVDGLSTLASEVWRRLEAEYDYGNNRWTQFPDSSKEAPMIDWFQRLVKRISTIALDSAKEDLRTQIVRKPLASPAKPLVSSEVEAPLRKADIGIMRGPPPCRNWNEALVIGELKKDPKEDLTERLHIQIASYVNEVYRTQDERCFAHAFTICGSLFRHYLFDRGSMIASLPFDIHQNPRKLIKAFLWYLTMNKQELGFDTTIITSEEGVRFIVANGERFVLGSRISDRPGVFGRMTKCWVAYKEGLTFVIKDQWQFFDGQDEGEMLRRCTDSKYIAKHYYSQVVKIDGEQNDVFQIRKNVMFPGRPNRLHYRIIMAPYGKRLYNLEDPINILVALEHGIQGHHELLERKILHRDIATGNILFNEEENLGFLIDLDHAVMTDRTDKVDKPHRTGTKMFMAMEVLAPEWGEENQHSEVHDYESFFWVLFWICVSYERPGIEKLGPNAHLCSNWSYISFHDLSNTKYGLIREDVFSRRTEEHVDDFYKPLIPCLKRMRKALFHEGRFLKAKNDHAGLYDELLHAIRESIALLRLEEVKLH</sequence>
<name>A0A3N4HLS0_ASCIM</name>
<comment type="catalytic activity">
    <reaction evidence="3">
        <text>L-seryl-[protein] + ATP = O-phospho-L-seryl-[protein] + ADP + H(+)</text>
        <dbReference type="Rhea" id="RHEA:17989"/>
        <dbReference type="Rhea" id="RHEA-COMP:9863"/>
        <dbReference type="Rhea" id="RHEA-COMP:11604"/>
        <dbReference type="ChEBI" id="CHEBI:15378"/>
        <dbReference type="ChEBI" id="CHEBI:29999"/>
        <dbReference type="ChEBI" id="CHEBI:30616"/>
        <dbReference type="ChEBI" id="CHEBI:83421"/>
        <dbReference type="ChEBI" id="CHEBI:456216"/>
        <dbReference type="EC" id="2.7.11.1"/>
    </reaction>
</comment>
<accession>A0A3N4HLS0</accession>
<dbReference type="PANTHER" id="PTHR38248:SF2">
    <property type="entry name" value="FUNK1 11"/>
    <property type="match status" value="1"/>
</dbReference>
<protein>
    <recommendedName>
        <fullName evidence="1">non-specific serine/threonine protein kinase</fullName>
        <ecNumber evidence="1">2.7.11.1</ecNumber>
    </recommendedName>
</protein>
<evidence type="ECO:0000256" key="3">
    <source>
        <dbReference type="ARBA" id="ARBA00048679"/>
    </source>
</evidence>
<dbReference type="Gene3D" id="1.10.510.10">
    <property type="entry name" value="Transferase(Phosphotransferase) domain 1"/>
    <property type="match status" value="1"/>
</dbReference>
<keyword evidence="4" id="KW-0732">Signal</keyword>
<evidence type="ECO:0000256" key="4">
    <source>
        <dbReference type="SAM" id="SignalP"/>
    </source>
</evidence>
<dbReference type="EC" id="2.7.11.1" evidence="1"/>
<evidence type="ECO:0000256" key="2">
    <source>
        <dbReference type="ARBA" id="ARBA00047899"/>
    </source>
</evidence>
<keyword evidence="7" id="KW-1185">Reference proteome</keyword>
<dbReference type="PANTHER" id="PTHR38248">
    <property type="entry name" value="FUNK1 6"/>
    <property type="match status" value="1"/>
</dbReference>
<dbReference type="STRING" id="1160509.A0A3N4HLS0"/>
<dbReference type="InterPro" id="IPR008266">
    <property type="entry name" value="Tyr_kinase_AS"/>
</dbReference>
<gene>
    <name evidence="6" type="ORF">BJ508DRAFT_215593</name>
</gene>
<dbReference type="InterPro" id="IPR011009">
    <property type="entry name" value="Kinase-like_dom_sf"/>
</dbReference>
<dbReference type="AlphaFoldDB" id="A0A3N4HLS0"/>
<proteinExistence type="predicted"/>
<evidence type="ECO:0000313" key="7">
    <source>
        <dbReference type="Proteomes" id="UP000275078"/>
    </source>
</evidence>
<feature type="domain" description="Fungal-type protein kinase" evidence="5">
    <location>
        <begin position="234"/>
        <end position="561"/>
    </location>
</feature>
<reference evidence="6 7" key="1">
    <citation type="journal article" date="2018" name="Nat. Ecol. Evol.">
        <title>Pezizomycetes genomes reveal the molecular basis of ectomycorrhizal truffle lifestyle.</title>
        <authorList>
            <person name="Murat C."/>
            <person name="Payen T."/>
            <person name="Noel B."/>
            <person name="Kuo A."/>
            <person name="Morin E."/>
            <person name="Chen J."/>
            <person name="Kohler A."/>
            <person name="Krizsan K."/>
            <person name="Balestrini R."/>
            <person name="Da Silva C."/>
            <person name="Montanini B."/>
            <person name="Hainaut M."/>
            <person name="Levati E."/>
            <person name="Barry K.W."/>
            <person name="Belfiori B."/>
            <person name="Cichocki N."/>
            <person name="Clum A."/>
            <person name="Dockter R.B."/>
            <person name="Fauchery L."/>
            <person name="Guy J."/>
            <person name="Iotti M."/>
            <person name="Le Tacon F."/>
            <person name="Lindquist E.A."/>
            <person name="Lipzen A."/>
            <person name="Malagnac F."/>
            <person name="Mello A."/>
            <person name="Molinier V."/>
            <person name="Miyauchi S."/>
            <person name="Poulain J."/>
            <person name="Riccioni C."/>
            <person name="Rubini A."/>
            <person name="Sitrit Y."/>
            <person name="Splivallo R."/>
            <person name="Traeger S."/>
            <person name="Wang M."/>
            <person name="Zifcakova L."/>
            <person name="Wipf D."/>
            <person name="Zambonelli A."/>
            <person name="Paolocci F."/>
            <person name="Nowrousian M."/>
            <person name="Ottonello S."/>
            <person name="Baldrian P."/>
            <person name="Spatafora J.W."/>
            <person name="Henrissat B."/>
            <person name="Nagy L.G."/>
            <person name="Aury J.M."/>
            <person name="Wincker P."/>
            <person name="Grigoriev I.V."/>
            <person name="Bonfante P."/>
            <person name="Martin F.M."/>
        </authorList>
    </citation>
    <scope>NUCLEOTIDE SEQUENCE [LARGE SCALE GENOMIC DNA]</scope>
    <source>
        <strain evidence="6 7">RN42</strain>
    </source>
</reference>
<feature type="signal peptide" evidence="4">
    <location>
        <begin position="1"/>
        <end position="15"/>
    </location>
</feature>
<dbReference type="OrthoDB" id="5584477at2759"/>
<dbReference type="EMBL" id="ML119797">
    <property type="protein sequence ID" value="RPA74187.1"/>
    <property type="molecule type" value="Genomic_DNA"/>
</dbReference>
<evidence type="ECO:0000256" key="1">
    <source>
        <dbReference type="ARBA" id="ARBA00012513"/>
    </source>
</evidence>
<dbReference type="PROSITE" id="PS00109">
    <property type="entry name" value="PROTEIN_KINASE_TYR"/>
    <property type="match status" value="1"/>
</dbReference>
<feature type="chain" id="PRO_5018066469" description="non-specific serine/threonine protein kinase" evidence="4">
    <location>
        <begin position="16"/>
        <end position="668"/>
    </location>
</feature>